<dbReference type="GO" id="GO:0003700">
    <property type="term" value="F:DNA-binding transcription factor activity"/>
    <property type="evidence" value="ECO:0007669"/>
    <property type="project" value="InterPro"/>
</dbReference>
<dbReference type="SUPFAM" id="SSF52317">
    <property type="entry name" value="Class I glutamine amidotransferase-like"/>
    <property type="match status" value="1"/>
</dbReference>
<dbReference type="InterPro" id="IPR052158">
    <property type="entry name" value="INH-QAR"/>
</dbReference>
<dbReference type="Pfam" id="PF01965">
    <property type="entry name" value="DJ-1_PfpI"/>
    <property type="match status" value="1"/>
</dbReference>
<keyword evidence="2" id="KW-0804">Transcription</keyword>
<sequence>MCKNRAMGASRAPHRIAVLARPGVLVLELSVVHQLFPYALGADGEPLYEVRTCAEQPGPLPSSADFPISVPHGPEALQDADTVFVPAAAGDDAPETAGRLPRQLAEALAATAEHARIASICTGAFVLAAAGLLDGRSATTHWNSAARFRARFPQVRLIADVLYVDEGAVLTSAGEAAGIDLCMHMIREDHGVAVANAVARSAVVPAHREGGQAQFIRTAVPEPRGSATGRAREWAREHLDRRIDLAELASCASMSVRTFTRRFRDETGLSPAQWLAQQRVERAQQLLEETGLTVESIAWRTGFGTAAALRRQLRERLGTSPSAYRSTFGGPATSRPGS</sequence>
<dbReference type="PANTHER" id="PTHR43130">
    <property type="entry name" value="ARAC-FAMILY TRANSCRIPTIONAL REGULATOR"/>
    <property type="match status" value="1"/>
</dbReference>
<feature type="domain" description="HTH araC/xylS-type" evidence="4">
    <location>
        <begin position="229"/>
        <end position="327"/>
    </location>
</feature>
<dbReference type="InterPro" id="IPR002818">
    <property type="entry name" value="DJ-1/PfpI"/>
</dbReference>
<evidence type="ECO:0000313" key="6">
    <source>
        <dbReference type="Proteomes" id="UP000598360"/>
    </source>
</evidence>
<dbReference type="AlphaFoldDB" id="A0A929BB35"/>
<reference evidence="5" key="1">
    <citation type="submission" date="2020-10" db="EMBL/GenBank/DDBJ databases">
        <title>Diversity and distribution of actinomycetes associated with coral in the coast of Hainan.</title>
        <authorList>
            <person name="Li F."/>
        </authorList>
    </citation>
    <scope>NUCLEOTIDE SEQUENCE</scope>
    <source>
        <strain evidence="5">HNM0983</strain>
    </source>
</reference>
<dbReference type="InterPro" id="IPR018060">
    <property type="entry name" value="HTH_AraC"/>
</dbReference>
<dbReference type="InterPro" id="IPR009057">
    <property type="entry name" value="Homeodomain-like_sf"/>
</dbReference>
<evidence type="ECO:0000259" key="4">
    <source>
        <dbReference type="PROSITE" id="PS01124"/>
    </source>
</evidence>
<comment type="caution">
    <text evidence="5">The sequence shown here is derived from an EMBL/GenBank/DDBJ whole genome shotgun (WGS) entry which is preliminary data.</text>
</comment>
<dbReference type="Gene3D" id="3.40.50.880">
    <property type="match status" value="1"/>
</dbReference>
<dbReference type="PROSITE" id="PS01124">
    <property type="entry name" value="HTH_ARAC_FAMILY_2"/>
    <property type="match status" value="1"/>
</dbReference>
<dbReference type="CDD" id="cd03137">
    <property type="entry name" value="GATase1_AraC_1"/>
    <property type="match status" value="1"/>
</dbReference>
<proteinExistence type="predicted"/>
<feature type="region of interest" description="Disordered" evidence="3">
    <location>
        <begin position="318"/>
        <end position="338"/>
    </location>
</feature>
<dbReference type="EMBL" id="JADEYC010000048">
    <property type="protein sequence ID" value="MBE9376609.1"/>
    <property type="molecule type" value="Genomic_DNA"/>
</dbReference>
<dbReference type="Proteomes" id="UP000598360">
    <property type="component" value="Unassembled WGS sequence"/>
</dbReference>
<dbReference type="InterPro" id="IPR029062">
    <property type="entry name" value="Class_I_gatase-like"/>
</dbReference>
<dbReference type="Pfam" id="PF12833">
    <property type="entry name" value="HTH_18"/>
    <property type="match status" value="1"/>
</dbReference>
<dbReference type="GO" id="GO:0043565">
    <property type="term" value="F:sequence-specific DNA binding"/>
    <property type="evidence" value="ECO:0007669"/>
    <property type="project" value="InterPro"/>
</dbReference>
<dbReference type="SUPFAM" id="SSF46689">
    <property type="entry name" value="Homeodomain-like"/>
    <property type="match status" value="2"/>
</dbReference>
<name>A0A929BB35_9PSEU</name>
<organism evidence="5 6">
    <name type="scientific">Saccharopolyspora montiporae</name>
    <dbReference type="NCBI Taxonomy" id="2781240"/>
    <lineage>
        <taxon>Bacteria</taxon>
        <taxon>Bacillati</taxon>
        <taxon>Actinomycetota</taxon>
        <taxon>Actinomycetes</taxon>
        <taxon>Pseudonocardiales</taxon>
        <taxon>Pseudonocardiaceae</taxon>
        <taxon>Saccharopolyspora</taxon>
    </lineage>
</organism>
<dbReference type="PANTHER" id="PTHR43130:SF3">
    <property type="entry name" value="HTH-TYPE TRANSCRIPTIONAL REGULATOR RV1931C"/>
    <property type="match status" value="1"/>
</dbReference>
<evidence type="ECO:0000256" key="3">
    <source>
        <dbReference type="SAM" id="MobiDB-lite"/>
    </source>
</evidence>
<gene>
    <name evidence="5" type="ORF">IQ251_19340</name>
</gene>
<evidence type="ECO:0000256" key="1">
    <source>
        <dbReference type="ARBA" id="ARBA00023015"/>
    </source>
</evidence>
<keyword evidence="6" id="KW-1185">Reference proteome</keyword>
<keyword evidence="1" id="KW-0805">Transcription regulation</keyword>
<dbReference type="Gene3D" id="1.10.10.60">
    <property type="entry name" value="Homeodomain-like"/>
    <property type="match status" value="1"/>
</dbReference>
<accession>A0A929BB35</accession>
<evidence type="ECO:0000256" key="2">
    <source>
        <dbReference type="ARBA" id="ARBA00023163"/>
    </source>
</evidence>
<protein>
    <submittedName>
        <fullName evidence="5">Helix-turn-helix domain-containing protein</fullName>
    </submittedName>
</protein>
<dbReference type="SMART" id="SM00342">
    <property type="entry name" value="HTH_ARAC"/>
    <property type="match status" value="1"/>
</dbReference>
<evidence type="ECO:0000313" key="5">
    <source>
        <dbReference type="EMBL" id="MBE9376609.1"/>
    </source>
</evidence>